<accession>A0A9Q8SLM3</accession>
<sequence>MLEWKPPIWQSISALASPYADCSLQCSHLSVHCLPGQTSEARNLANGKKCKENCAALQPSLSLSPVVARAAACVHPEPPVPAVAKTGRRAMARLYDVGENARDERRSMSKLSLAPTSDTFERLCCPFSNWLVDLPGPLRTKDGTDNDPYSMMFTVVGTCCSSSFERSNLSYLLSSVSKTPRTSYESTRVTLVSDRTTTLHYHGNGRDHDMSTDDRSTVSILNPSTHTPSIPPQKRVSAAVLDRPAATGGRWGDPSKLQVLQRRSSSFLACFLTQGTEIHRLQPAYSSVPNHGHSIILPIRTDTLLDLSARRPGVDISAVPAYVSLVRSRPLHVPLLGFPNPEIPSLGSIFRDILFFSFSPSGPHLLFSKKTFTIRPSFPPLCAIAFSHFSSSAEPQKLLHSTINYPVFPLSSH</sequence>
<dbReference type="RefSeq" id="XP_049141015.1">
    <property type="nucleotide sequence ID" value="XM_049283872.1"/>
</dbReference>
<dbReference type="EMBL" id="CP019475">
    <property type="protein sequence ID" value="UQC79383.1"/>
    <property type="molecule type" value="Genomic_DNA"/>
</dbReference>
<keyword evidence="2" id="KW-1185">Reference proteome</keyword>
<evidence type="ECO:0000313" key="1">
    <source>
        <dbReference type="EMBL" id="UQC79383.1"/>
    </source>
</evidence>
<dbReference type="GeneID" id="73338882"/>
<evidence type="ECO:0000313" key="2">
    <source>
        <dbReference type="Proteomes" id="UP000830671"/>
    </source>
</evidence>
<gene>
    <name evidence="1" type="ORF">CLUP02_04862</name>
</gene>
<protein>
    <submittedName>
        <fullName evidence="1">Uncharacterized protein</fullName>
    </submittedName>
</protein>
<organism evidence="1 2">
    <name type="scientific">Colletotrichum lupini</name>
    <dbReference type="NCBI Taxonomy" id="145971"/>
    <lineage>
        <taxon>Eukaryota</taxon>
        <taxon>Fungi</taxon>
        <taxon>Dikarya</taxon>
        <taxon>Ascomycota</taxon>
        <taxon>Pezizomycotina</taxon>
        <taxon>Sordariomycetes</taxon>
        <taxon>Hypocreomycetidae</taxon>
        <taxon>Glomerellales</taxon>
        <taxon>Glomerellaceae</taxon>
        <taxon>Colletotrichum</taxon>
        <taxon>Colletotrichum acutatum species complex</taxon>
    </lineage>
</organism>
<dbReference type="KEGG" id="clup:CLUP02_04862"/>
<name>A0A9Q8SLM3_9PEZI</name>
<proteinExistence type="predicted"/>
<reference evidence="1" key="1">
    <citation type="journal article" date="2021" name="Mol. Plant Microbe Interact.">
        <title>Complete Genome Sequence of the Plant-Pathogenic Fungus Colletotrichum lupini.</title>
        <authorList>
            <person name="Baroncelli R."/>
            <person name="Pensec F."/>
            <person name="Da Lio D."/>
            <person name="Boufleur T."/>
            <person name="Vicente I."/>
            <person name="Sarrocco S."/>
            <person name="Picot A."/>
            <person name="Baraldi E."/>
            <person name="Sukno S."/>
            <person name="Thon M."/>
            <person name="Le Floch G."/>
        </authorList>
    </citation>
    <scope>NUCLEOTIDE SEQUENCE</scope>
    <source>
        <strain evidence="1">IMI 504893</strain>
    </source>
</reference>
<dbReference type="Proteomes" id="UP000830671">
    <property type="component" value="Chromosome 3"/>
</dbReference>
<dbReference type="AlphaFoldDB" id="A0A9Q8SLM3"/>